<evidence type="ECO:0000256" key="1">
    <source>
        <dbReference type="SAM" id="MobiDB-lite"/>
    </source>
</evidence>
<dbReference type="EMBL" id="MN738820">
    <property type="protein sequence ID" value="QHT37719.1"/>
    <property type="molecule type" value="Genomic_DNA"/>
</dbReference>
<reference evidence="2" key="1">
    <citation type="journal article" date="2020" name="Nature">
        <title>Giant virus diversity and host interactions through global metagenomics.</title>
        <authorList>
            <person name="Schulz F."/>
            <person name="Roux S."/>
            <person name="Paez-Espino D."/>
            <person name="Jungbluth S."/>
            <person name="Walsh D.A."/>
            <person name="Denef V.J."/>
            <person name="McMahon K.D."/>
            <person name="Konstantinidis K.T."/>
            <person name="Eloe-Fadrosh E.A."/>
            <person name="Kyrpides N.C."/>
            <person name="Woyke T."/>
        </authorList>
    </citation>
    <scope>NUCLEOTIDE SEQUENCE</scope>
    <source>
        <strain evidence="2">GVMAG-S-ERX556049-19</strain>
    </source>
</reference>
<dbReference type="AlphaFoldDB" id="A0A6C0FAZ3"/>
<evidence type="ECO:0000313" key="2">
    <source>
        <dbReference type="EMBL" id="QHT37719.1"/>
    </source>
</evidence>
<name>A0A6C0FAZ3_9ZZZZ</name>
<feature type="region of interest" description="Disordered" evidence="1">
    <location>
        <begin position="100"/>
        <end position="121"/>
    </location>
</feature>
<accession>A0A6C0FAZ3</accession>
<proteinExistence type="predicted"/>
<organism evidence="2">
    <name type="scientific">viral metagenome</name>
    <dbReference type="NCBI Taxonomy" id="1070528"/>
    <lineage>
        <taxon>unclassified sequences</taxon>
        <taxon>metagenomes</taxon>
        <taxon>organismal metagenomes</taxon>
    </lineage>
</organism>
<protein>
    <submittedName>
        <fullName evidence="2">Uncharacterized protein</fullName>
    </submittedName>
</protein>
<sequence>MKYSSSDIENNIFKQNISGFHCGTPINTLLQEQAATFQHGRFIVPKQHERFQDLVAPNGLLIRNESMLQKGGGLTIKEINDNVIKHDVFDNMLNNVCLKKKKNTSKKNKKPTKNRSFKFFS</sequence>